<evidence type="ECO:0000256" key="2">
    <source>
        <dbReference type="SAM" id="Phobius"/>
    </source>
</evidence>
<feature type="compositionally biased region" description="Basic and acidic residues" evidence="1">
    <location>
        <begin position="604"/>
        <end position="633"/>
    </location>
</feature>
<organism evidence="3 4">
    <name type="scientific">Paractinoplanes ovalisporus</name>
    <dbReference type="NCBI Taxonomy" id="2810368"/>
    <lineage>
        <taxon>Bacteria</taxon>
        <taxon>Bacillati</taxon>
        <taxon>Actinomycetota</taxon>
        <taxon>Actinomycetes</taxon>
        <taxon>Micromonosporales</taxon>
        <taxon>Micromonosporaceae</taxon>
        <taxon>Paractinoplanes</taxon>
    </lineage>
</organism>
<keyword evidence="2" id="KW-0812">Transmembrane</keyword>
<reference evidence="3 4" key="1">
    <citation type="submission" date="2021-01" db="EMBL/GenBank/DDBJ databases">
        <title>Actinoplanes sp. nov. LDG1-06 isolated from lichen.</title>
        <authorList>
            <person name="Saeng-In P."/>
            <person name="Phongsopitanun W."/>
            <person name="Kanchanasin P."/>
            <person name="Yuki M."/>
            <person name="Kudo T."/>
            <person name="Ohkuma M."/>
            <person name="Tanasupawat S."/>
        </authorList>
    </citation>
    <scope>NUCLEOTIDE SEQUENCE [LARGE SCALE GENOMIC DNA]</scope>
    <source>
        <strain evidence="3 4">LDG1-06</strain>
    </source>
</reference>
<comment type="caution">
    <text evidence="3">The sequence shown here is derived from an EMBL/GenBank/DDBJ whole genome shotgun (WGS) entry which is preliminary data.</text>
</comment>
<dbReference type="Proteomes" id="UP000632138">
    <property type="component" value="Unassembled WGS sequence"/>
</dbReference>
<protein>
    <submittedName>
        <fullName evidence="3">Uncharacterized protein</fullName>
    </submittedName>
</protein>
<dbReference type="RefSeq" id="WP_203382304.1">
    <property type="nucleotide sequence ID" value="NZ_JAENHP010000023.1"/>
</dbReference>
<keyword evidence="4" id="KW-1185">Reference proteome</keyword>
<accession>A0ABS2AQE8</accession>
<proteinExistence type="predicted"/>
<feature type="transmembrane region" description="Helical" evidence="2">
    <location>
        <begin position="652"/>
        <end position="674"/>
    </location>
</feature>
<gene>
    <name evidence="3" type="ORF">JIG36_41710</name>
</gene>
<evidence type="ECO:0000256" key="1">
    <source>
        <dbReference type="SAM" id="MobiDB-lite"/>
    </source>
</evidence>
<dbReference type="EMBL" id="JAENHP010000023">
    <property type="protein sequence ID" value="MBM2622040.1"/>
    <property type="molecule type" value="Genomic_DNA"/>
</dbReference>
<sequence>MKNGMAVVQWADLTGTGFSPQRRDSDAPAEYWAAAEGLLRTDLSQPPDGIRDTGRHPIWTLRHVQVGRRRTWCFVVQGRLGDGGFGVAGTCRFAFATEDLEAADAWRRGIEATGVRPAEPQMSEARFAAGVREVLRGLIAAQDRIPVGLGPADTARIIACVLGVLPEADARNWSWTTCALVPPGRTKRREVSGAWPEEFRQWEPRRAGTVAASFEEAIASTQDLRQLLDGPRIEGFEEFAGQAVRGKVDADLRRGSRDLAELISRIRRSTRKLGIDDVADMVVSPMGAQELLAEHPKLLTQWAGRRPEDASQLISQVLHPGAFSLILRELLQAQRSDSRNLLGLPTAEQPGPDTWHDRLIDVLTADYPAAELEKHAGVWLRTVWADSADAAAGRPFLLALGLDKDTWPSLYHAQQEKVLYDLNIQKAVTDVVRTELDFEPDPLVLLASLCQNPTLRWLPAVTVVDLIKAADRPNLARRDDGSAALESIATGVTNSWLRSKSMDETEGWLTELVGRVRPDYRLAGHLLAGGLRVLAEHDPEAPRGELLAVSRQVQEQTPLPSDTTAAIAVAERRSRPAHVPAGARATPVPFQTAVQDPPDVTYVPDRDRNRDHDHDRDRNHDRDRLETRRRISPDPKGLLTKLDDRNQKRLKWAGAAVVAAAFVAVPVIALVVLLKPDDRPEIPAPTDPTPVVRETTTPPVVTPKRIARIDLSPARDGENQSDADAREFDRKFAEAQGGREVGAVFILAEAKPDAEERSRRLIEHLDLNQLFDKVERQTVQWNETRDGAKPGVIRVFVVYTS</sequence>
<keyword evidence="2" id="KW-0472">Membrane</keyword>
<keyword evidence="2" id="KW-1133">Transmembrane helix</keyword>
<evidence type="ECO:0000313" key="3">
    <source>
        <dbReference type="EMBL" id="MBM2622040.1"/>
    </source>
</evidence>
<evidence type="ECO:0000313" key="4">
    <source>
        <dbReference type="Proteomes" id="UP000632138"/>
    </source>
</evidence>
<name>A0ABS2AQE8_9ACTN</name>
<feature type="region of interest" description="Disordered" evidence="1">
    <location>
        <begin position="572"/>
        <end position="640"/>
    </location>
</feature>